<dbReference type="EMBL" id="CP003380">
    <property type="protein sequence ID" value="AFJ02703.1"/>
    <property type="molecule type" value="Genomic_DNA"/>
</dbReference>
<keyword evidence="2" id="KW-1185">Reference proteome</keyword>
<dbReference type="eggNOG" id="COG1483">
    <property type="taxonomic scope" value="Bacteria"/>
</dbReference>
<protein>
    <submittedName>
        <fullName evidence="1">Putative ATPase (AAA+ superfamily)</fullName>
    </submittedName>
</protein>
<evidence type="ECO:0000313" key="2">
    <source>
        <dbReference type="Proteomes" id="UP000009145"/>
    </source>
</evidence>
<dbReference type="Proteomes" id="UP000009145">
    <property type="component" value="Chromosome"/>
</dbReference>
<dbReference type="RefSeq" id="WP_014704123.1">
    <property type="nucleotide sequence ID" value="NC_017856.1"/>
</dbReference>
<dbReference type="STRING" id="754477.Q7C_1554"/>
<organism evidence="1 2">
    <name type="scientific">Methylophaga frappieri (strain ATCC BAA-2434 / DSM 25690 / JAM7)</name>
    <dbReference type="NCBI Taxonomy" id="754477"/>
    <lineage>
        <taxon>Bacteria</taxon>
        <taxon>Pseudomonadati</taxon>
        <taxon>Pseudomonadota</taxon>
        <taxon>Gammaproteobacteria</taxon>
        <taxon>Thiotrichales</taxon>
        <taxon>Piscirickettsiaceae</taxon>
        <taxon>Methylophaga</taxon>
    </lineage>
</organism>
<dbReference type="PATRIC" id="fig|754477.3.peg.1534"/>
<dbReference type="HOGENOM" id="CLU_3009107_0_0_6"/>
<accession>I1YIG0</accession>
<reference evidence="1 2" key="1">
    <citation type="journal article" date="2012" name="J. Bacteriol.">
        <title>Complete genome sequences of Methylophaga sp. strain JAM1 and Methylophaga sp. strain JAM7.</title>
        <authorList>
            <person name="Villeneuve C."/>
            <person name="Martineau C."/>
            <person name="Mauffrey F."/>
            <person name="Villemur R."/>
        </authorList>
    </citation>
    <scope>NUCLEOTIDE SEQUENCE [LARGE SCALE GENOMIC DNA]</scope>
    <source>
        <strain evidence="1 2">JAM7</strain>
    </source>
</reference>
<dbReference type="AlphaFoldDB" id="I1YIG0"/>
<gene>
    <name evidence="1" type="ordered locus">Q7C_1554</name>
</gene>
<sequence length="56" mass="6370">MDEVVQQFTAKLGVNVKISVEIEASSRDGFDESMQRAVKENCNVLRFNSVEFEEES</sequence>
<name>I1YIG0_METFJ</name>
<evidence type="ECO:0000313" key="1">
    <source>
        <dbReference type="EMBL" id="AFJ02703.1"/>
    </source>
</evidence>
<dbReference type="KEGG" id="mec:Q7C_1554"/>
<proteinExistence type="predicted"/>